<dbReference type="GO" id="GO:0102158">
    <property type="term" value="F:very-long-chain (3R)-3-hydroxyacyl-CoA dehydratase activity"/>
    <property type="evidence" value="ECO:0007669"/>
    <property type="project" value="UniProtKB-EC"/>
</dbReference>
<evidence type="ECO:0000256" key="3">
    <source>
        <dbReference type="ARBA" id="ARBA00007811"/>
    </source>
</evidence>
<accession>A0A9N9TYR6</accession>
<dbReference type="GO" id="GO:0005789">
    <property type="term" value="C:endoplasmic reticulum membrane"/>
    <property type="evidence" value="ECO:0007669"/>
    <property type="project" value="UniProtKB-SubCell"/>
</dbReference>
<evidence type="ECO:0000256" key="13">
    <source>
        <dbReference type="ARBA" id="ARBA00036671"/>
    </source>
</evidence>
<comment type="subcellular location">
    <subcellularLocation>
        <location evidence="14">Endoplasmic reticulum membrane</location>
        <topology evidence="14">Multi-pass membrane protein</topology>
    </subcellularLocation>
    <subcellularLocation>
        <location evidence="1">Membrane</location>
        <topology evidence="1">Multi-pass membrane protein</topology>
    </subcellularLocation>
</comment>
<keyword evidence="16" id="KW-1185">Reference proteome</keyword>
<organism evidence="15 16">
    <name type="scientific">Phyllotreta striolata</name>
    <name type="common">Striped flea beetle</name>
    <name type="synonym">Crioceris striolata</name>
    <dbReference type="NCBI Taxonomy" id="444603"/>
    <lineage>
        <taxon>Eukaryota</taxon>
        <taxon>Metazoa</taxon>
        <taxon>Ecdysozoa</taxon>
        <taxon>Arthropoda</taxon>
        <taxon>Hexapoda</taxon>
        <taxon>Insecta</taxon>
        <taxon>Pterygota</taxon>
        <taxon>Neoptera</taxon>
        <taxon>Endopterygota</taxon>
        <taxon>Coleoptera</taxon>
        <taxon>Polyphaga</taxon>
        <taxon>Cucujiformia</taxon>
        <taxon>Chrysomeloidea</taxon>
        <taxon>Chrysomelidae</taxon>
        <taxon>Galerucinae</taxon>
        <taxon>Alticini</taxon>
        <taxon>Phyllotreta</taxon>
    </lineage>
</organism>
<comment type="function">
    <text evidence="14">Catalyzes the third of the four reactions of the long-chain fatty acids elongation cycle. This endoplasmic reticulum-bound enzymatic process, allows the addition of two carbons to the chain of long- and very long-chain fatty acids/VLCFAs per cycle. This enzyme catalyzes the dehydration of the 3-hydroxyacyl-CoA intermediate into trans-2,3-enoyl-CoA, within each cycle of fatty acid elongation. Thereby, it participates to the production of VLCFAs of different chain lengths that are involved in multiple biological processes as precursors of membrane lipids and lipid mediators.</text>
</comment>
<comment type="similarity">
    <text evidence="3 14">Belongs to the very long-chain fatty acids dehydratase HACD family.</text>
</comment>
<dbReference type="PANTHER" id="PTHR11035:SF3">
    <property type="entry name" value="VERY-LONG-CHAIN (3R)-3-HYDROXYACYL-COA DEHYDRATASE"/>
    <property type="match status" value="1"/>
</dbReference>
<keyword evidence="6 14" id="KW-0812">Transmembrane</keyword>
<gene>
    <name evidence="15" type="ORF">PHYEVI_LOCUS9575</name>
</gene>
<dbReference type="Proteomes" id="UP001153712">
    <property type="component" value="Chromosome 6"/>
</dbReference>
<comment type="catalytic activity">
    <reaction evidence="13 14">
        <text>a very-long-chain (3R)-3-hydroxyacyl-CoA = a very-long-chain (2E)-enoyl-CoA + H2O</text>
        <dbReference type="Rhea" id="RHEA:45812"/>
        <dbReference type="ChEBI" id="CHEBI:15377"/>
        <dbReference type="ChEBI" id="CHEBI:83728"/>
        <dbReference type="ChEBI" id="CHEBI:85440"/>
        <dbReference type="EC" id="4.2.1.134"/>
    </reaction>
</comment>
<evidence type="ECO:0000256" key="9">
    <source>
        <dbReference type="ARBA" id="ARBA00023098"/>
    </source>
</evidence>
<dbReference type="OrthoDB" id="46988at2759"/>
<dbReference type="AlphaFoldDB" id="A0A9N9TYR6"/>
<evidence type="ECO:0000256" key="4">
    <source>
        <dbReference type="ARBA" id="ARBA00013122"/>
    </source>
</evidence>
<keyword evidence="11 14" id="KW-0275">Fatty acid biosynthesis</keyword>
<feature type="transmembrane region" description="Helical" evidence="14">
    <location>
        <begin position="144"/>
        <end position="165"/>
    </location>
</feature>
<feature type="transmembrane region" description="Helical" evidence="14">
    <location>
        <begin position="79"/>
        <end position="99"/>
    </location>
</feature>
<reference evidence="15" key="1">
    <citation type="submission" date="2022-01" db="EMBL/GenBank/DDBJ databases">
        <authorList>
            <person name="King R."/>
        </authorList>
    </citation>
    <scope>NUCLEOTIDE SEQUENCE</scope>
</reference>
<feature type="transmembrane region" description="Helical" evidence="14">
    <location>
        <begin position="185"/>
        <end position="209"/>
    </location>
</feature>
<evidence type="ECO:0000313" key="16">
    <source>
        <dbReference type="Proteomes" id="UP001153712"/>
    </source>
</evidence>
<keyword evidence="5 14" id="KW-0444">Lipid biosynthesis</keyword>
<comment type="pathway">
    <text evidence="2 14">Lipid metabolism; fatty acid biosynthesis.</text>
</comment>
<dbReference type="GO" id="GO:0030497">
    <property type="term" value="P:fatty acid elongation"/>
    <property type="evidence" value="ECO:0007669"/>
    <property type="project" value="TreeGrafter"/>
</dbReference>
<dbReference type="EMBL" id="OU900099">
    <property type="protein sequence ID" value="CAG9863277.1"/>
    <property type="molecule type" value="Genomic_DNA"/>
</dbReference>
<evidence type="ECO:0000256" key="11">
    <source>
        <dbReference type="ARBA" id="ARBA00023160"/>
    </source>
</evidence>
<evidence type="ECO:0000256" key="5">
    <source>
        <dbReference type="ARBA" id="ARBA00022516"/>
    </source>
</evidence>
<evidence type="ECO:0000313" key="15">
    <source>
        <dbReference type="EMBL" id="CAG9863277.1"/>
    </source>
</evidence>
<keyword evidence="12 14" id="KW-0456">Lyase</keyword>
<evidence type="ECO:0000256" key="12">
    <source>
        <dbReference type="ARBA" id="ARBA00023239"/>
    </source>
</evidence>
<dbReference type="GO" id="GO:0030148">
    <property type="term" value="P:sphingolipid biosynthetic process"/>
    <property type="evidence" value="ECO:0007669"/>
    <property type="project" value="TreeGrafter"/>
</dbReference>
<dbReference type="Pfam" id="PF04387">
    <property type="entry name" value="PTPLA"/>
    <property type="match status" value="1"/>
</dbReference>
<keyword evidence="9 14" id="KW-0443">Lipid metabolism</keyword>
<protein>
    <recommendedName>
        <fullName evidence="4 14">Very-long-chain (3R)-3-hydroxyacyl-CoA dehydratase</fullName>
        <ecNumber evidence="4 14">4.2.1.134</ecNumber>
    </recommendedName>
</protein>
<dbReference type="GO" id="GO:0042761">
    <property type="term" value="P:very long-chain fatty acid biosynthetic process"/>
    <property type="evidence" value="ECO:0007669"/>
    <property type="project" value="TreeGrafter"/>
</dbReference>
<name>A0A9N9TYR6_PHYSR</name>
<evidence type="ECO:0000256" key="14">
    <source>
        <dbReference type="RuleBase" id="RU363109"/>
    </source>
</evidence>
<feature type="transmembrane region" description="Helical" evidence="14">
    <location>
        <begin position="111"/>
        <end position="132"/>
    </location>
</feature>
<evidence type="ECO:0000256" key="1">
    <source>
        <dbReference type="ARBA" id="ARBA00004141"/>
    </source>
</evidence>
<evidence type="ECO:0000256" key="8">
    <source>
        <dbReference type="ARBA" id="ARBA00022989"/>
    </source>
</evidence>
<keyword evidence="7 14" id="KW-0276">Fatty acid metabolism</keyword>
<proteinExistence type="inferred from homology"/>
<evidence type="ECO:0000256" key="2">
    <source>
        <dbReference type="ARBA" id="ARBA00005194"/>
    </source>
</evidence>
<keyword evidence="10 14" id="KW-0472">Membrane</keyword>
<evidence type="ECO:0000256" key="10">
    <source>
        <dbReference type="ARBA" id="ARBA00023136"/>
    </source>
</evidence>
<keyword evidence="8 14" id="KW-1133">Transmembrane helix</keyword>
<dbReference type="EC" id="4.2.1.134" evidence="4 14"/>
<evidence type="ECO:0000256" key="6">
    <source>
        <dbReference type="ARBA" id="ARBA00022692"/>
    </source>
</evidence>
<keyword evidence="14" id="KW-0256">Endoplasmic reticulum</keyword>
<dbReference type="InterPro" id="IPR007482">
    <property type="entry name" value="Tyr_Pase-like_PTPLA"/>
</dbReference>
<feature type="transmembrane region" description="Helical" evidence="14">
    <location>
        <begin position="12"/>
        <end position="34"/>
    </location>
</feature>
<sequence>MAKESQCRGCSGAINTYLIAYNGLQTLGWSYLFFQLISHYLFTTSESLYEEVKWTVIVFQNAAVLEVIHAATRIVRSNPLLTAFQVASRVIVVCGILIATKSPRDSLGLPLALLAWSVTEIIRYSMYALSLLGQAPYFLTWLRYSTFIVLYPIGITGELLCIYAAQQEVGENKLYTISMPNRLNFIFNYQHVLVFLMLLYIPLFPQLYLHMFGQRKKVLNGGLKKD</sequence>
<evidence type="ECO:0000256" key="7">
    <source>
        <dbReference type="ARBA" id="ARBA00022832"/>
    </source>
</evidence>
<dbReference type="PANTHER" id="PTHR11035">
    <property type="entry name" value="VERY-LONG-CHAIN (3R)-3-HYDROXYACYL-COA DEHYDRATASE"/>
    <property type="match status" value="1"/>
</dbReference>